<dbReference type="AlphaFoldDB" id="A0A3M7RVC0"/>
<evidence type="ECO:0000256" key="1">
    <source>
        <dbReference type="SAM" id="MobiDB-lite"/>
    </source>
</evidence>
<feature type="compositionally biased region" description="Basic and acidic residues" evidence="1">
    <location>
        <begin position="43"/>
        <end position="52"/>
    </location>
</feature>
<comment type="caution">
    <text evidence="2">The sequence shown here is derived from an EMBL/GenBank/DDBJ whole genome shotgun (WGS) entry which is preliminary data.</text>
</comment>
<evidence type="ECO:0000313" key="2">
    <source>
        <dbReference type="EMBL" id="RNA27400.1"/>
    </source>
</evidence>
<gene>
    <name evidence="2" type="ORF">BpHYR1_024982</name>
</gene>
<feature type="region of interest" description="Disordered" evidence="1">
    <location>
        <begin position="1"/>
        <end position="55"/>
    </location>
</feature>
<organism evidence="2 3">
    <name type="scientific">Brachionus plicatilis</name>
    <name type="common">Marine rotifer</name>
    <name type="synonym">Brachionus muelleri</name>
    <dbReference type="NCBI Taxonomy" id="10195"/>
    <lineage>
        <taxon>Eukaryota</taxon>
        <taxon>Metazoa</taxon>
        <taxon>Spiralia</taxon>
        <taxon>Gnathifera</taxon>
        <taxon>Rotifera</taxon>
        <taxon>Eurotatoria</taxon>
        <taxon>Monogononta</taxon>
        <taxon>Pseudotrocha</taxon>
        <taxon>Ploima</taxon>
        <taxon>Brachionidae</taxon>
        <taxon>Brachionus</taxon>
    </lineage>
</organism>
<reference evidence="2 3" key="1">
    <citation type="journal article" date="2018" name="Sci. Rep.">
        <title>Genomic signatures of local adaptation to the degree of environmental predictability in rotifers.</title>
        <authorList>
            <person name="Franch-Gras L."/>
            <person name="Hahn C."/>
            <person name="Garcia-Roger E.M."/>
            <person name="Carmona M.J."/>
            <person name="Serra M."/>
            <person name="Gomez A."/>
        </authorList>
    </citation>
    <scope>NUCLEOTIDE SEQUENCE [LARGE SCALE GENOMIC DNA]</scope>
    <source>
        <strain evidence="2">HYR1</strain>
    </source>
</reference>
<evidence type="ECO:0000313" key="3">
    <source>
        <dbReference type="Proteomes" id="UP000276133"/>
    </source>
</evidence>
<keyword evidence="3" id="KW-1185">Reference proteome</keyword>
<proteinExistence type="predicted"/>
<protein>
    <submittedName>
        <fullName evidence="2">Uncharacterized protein</fullName>
    </submittedName>
</protein>
<name>A0A3M7RVC0_BRAPC</name>
<accession>A0A3M7RVC0</accession>
<sequence>MPGFKFLTKTRSTRKRPETSRKVAKGSKSISESQTRSTSKPPLKAERKRFEVRPSTPQETRKLCLQCEKSDRMIAHCFSRKNQMSMLELKEKNNKPVNFLLDAGTVSTIVSKRILDQCKTPGAALEPLNETLETCVGGPVGKGRCSLKLIGFE</sequence>
<dbReference type="EMBL" id="REGN01002547">
    <property type="protein sequence ID" value="RNA27400.1"/>
    <property type="molecule type" value="Genomic_DNA"/>
</dbReference>
<feature type="compositionally biased region" description="Polar residues" evidence="1">
    <location>
        <begin position="28"/>
        <end position="40"/>
    </location>
</feature>
<dbReference type="Proteomes" id="UP000276133">
    <property type="component" value="Unassembled WGS sequence"/>
</dbReference>